<accession>A0A853JRH4</accession>
<reference evidence="2 3" key="1">
    <citation type="submission" date="2020-07" db="EMBL/GenBank/DDBJ databases">
        <title>Organ Donor 1.</title>
        <authorList>
            <person name="Marsh A.J."/>
            <person name="Azcarate-Peril M.A."/>
        </authorList>
    </citation>
    <scope>NUCLEOTIDE SEQUENCE [LARGE SCALE GENOMIC DNA]</scope>
    <source>
        <strain evidence="2 3">AMC0717</strain>
    </source>
</reference>
<dbReference type="Proteomes" id="UP000586254">
    <property type="component" value="Unassembled WGS sequence"/>
</dbReference>
<dbReference type="Gene3D" id="3.40.50.1980">
    <property type="entry name" value="Nitrogenase molybdenum iron protein domain"/>
    <property type="match status" value="2"/>
</dbReference>
<gene>
    <name evidence="2" type="ORF">H0N91_12685</name>
</gene>
<dbReference type="InterPro" id="IPR000510">
    <property type="entry name" value="Nase/OxRdtase_comp1"/>
</dbReference>
<evidence type="ECO:0000313" key="2">
    <source>
        <dbReference type="EMBL" id="NZA38959.1"/>
    </source>
</evidence>
<proteinExistence type="predicted"/>
<dbReference type="Pfam" id="PF00148">
    <property type="entry name" value="Oxidored_nitro"/>
    <property type="match status" value="1"/>
</dbReference>
<dbReference type="SUPFAM" id="SSF53807">
    <property type="entry name" value="Helical backbone' metal receptor"/>
    <property type="match status" value="1"/>
</dbReference>
<sequence>MKTCTGNILPDSLTGAIFAIEGIRDACVILNGPTGCKFYHSAISDEQFVRSLSFDPLSFSEQFYFGQPRVPTTYLDGQDYIYGSGDKLAAVLKAVLQKDYKLIAVINSPGAALIGDDLELILSQSVEDIPCFGIENCGYSGTFGEGYGNALKKALESLGLSAGEKRENSVNLLGLCLQQKYFDQNVAEIKRLLGLCGIEVIGTPGALDGVETLKEMPKAALNVVVYPEYGLHTAEYLKTTLSTEYIIPEAGPPIGFDATEAFVTEICRYFGLSPEPALEKCQKARARSYLFLARYASLLGLPKGAVFSVKAEASTAYALVKWLTEYLAMVPAAVELLDDRDKAFEAKLEAHLAQMGQMEVLGRNAHSTPTQMVFADGSTIAQLRLQECSCCGMEIGLPSLGYLDIVEKSLFGEKGALFILENIMNGLRYAD</sequence>
<protein>
    <submittedName>
        <fullName evidence="2">Oxidoreductase</fullName>
    </submittedName>
</protein>
<dbReference type="InterPro" id="IPR049939">
    <property type="entry name" value="NifE-like"/>
</dbReference>
<evidence type="ECO:0000259" key="1">
    <source>
        <dbReference type="Pfam" id="PF00148"/>
    </source>
</evidence>
<dbReference type="PANTHER" id="PTHR42956">
    <property type="entry name" value="NITROGENASE IRON-MOLYBDENUM COFACTOR BIOSYNTHESIS PROTEIN NIFE"/>
    <property type="match status" value="1"/>
</dbReference>
<dbReference type="RefSeq" id="WP_180493645.1">
    <property type="nucleotide sequence ID" value="NZ_JACCKS010000014.1"/>
</dbReference>
<feature type="domain" description="Nitrogenase/oxidoreductase component 1" evidence="1">
    <location>
        <begin position="14"/>
        <end position="426"/>
    </location>
</feature>
<evidence type="ECO:0000313" key="3">
    <source>
        <dbReference type="Proteomes" id="UP000586254"/>
    </source>
</evidence>
<organism evidence="2 3">
    <name type="scientific">Eubacterium callanderi</name>
    <dbReference type="NCBI Taxonomy" id="53442"/>
    <lineage>
        <taxon>Bacteria</taxon>
        <taxon>Bacillati</taxon>
        <taxon>Bacillota</taxon>
        <taxon>Clostridia</taxon>
        <taxon>Eubacteriales</taxon>
        <taxon>Eubacteriaceae</taxon>
        <taxon>Eubacterium</taxon>
    </lineage>
</organism>
<dbReference type="EMBL" id="JACCKS010000014">
    <property type="protein sequence ID" value="NZA38959.1"/>
    <property type="molecule type" value="Genomic_DNA"/>
</dbReference>
<dbReference type="GO" id="GO:0016491">
    <property type="term" value="F:oxidoreductase activity"/>
    <property type="evidence" value="ECO:0007669"/>
    <property type="project" value="InterPro"/>
</dbReference>
<dbReference type="AlphaFoldDB" id="A0A853JRH4"/>
<dbReference type="PANTHER" id="PTHR42956:SF1">
    <property type="entry name" value="NITROGENASE IRON-MOLYBDENUM COFACTOR BIOSYNTHESIS PROTEIN NIFE"/>
    <property type="match status" value="1"/>
</dbReference>
<name>A0A853JRH4_9FIRM</name>
<comment type="caution">
    <text evidence="2">The sequence shown here is derived from an EMBL/GenBank/DDBJ whole genome shotgun (WGS) entry which is preliminary data.</text>
</comment>